<proteinExistence type="predicted"/>
<evidence type="ECO:0000313" key="3">
    <source>
        <dbReference type="Proteomes" id="UP000237481"/>
    </source>
</evidence>
<dbReference type="Proteomes" id="UP000237481">
    <property type="component" value="Unassembled WGS sequence"/>
</dbReference>
<gene>
    <name evidence="2" type="ORF">TPAR_03084</name>
</gene>
<organism evidence="2 3">
    <name type="scientific">Tolypocladium paradoxum</name>
    <dbReference type="NCBI Taxonomy" id="94208"/>
    <lineage>
        <taxon>Eukaryota</taxon>
        <taxon>Fungi</taxon>
        <taxon>Dikarya</taxon>
        <taxon>Ascomycota</taxon>
        <taxon>Pezizomycotina</taxon>
        <taxon>Sordariomycetes</taxon>
        <taxon>Hypocreomycetidae</taxon>
        <taxon>Hypocreales</taxon>
        <taxon>Ophiocordycipitaceae</taxon>
        <taxon>Tolypocladium</taxon>
    </lineage>
</organism>
<dbReference type="OrthoDB" id="3549294at2759"/>
<feature type="region of interest" description="Disordered" evidence="1">
    <location>
        <begin position="58"/>
        <end position="78"/>
    </location>
</feature>
<sequence length="723" mass="80670">MTNDPNINAYTAAIATNPLVTSSPSTRVGQVAMPQQRGLNPRHSASTRVVENSVLDREQFASAGTSPSPPISGNESDERDEIISHHSAAAGSDPTSANDSQDVYYVSSSEEPDWDDKLGIYSGAEADLVLGRSHARWHTALGAAKAAGPGEFPKNAFDLKGLLVRIPALPESIPSGISRLEGFSTWINPTPSCHMDQTTEKPRGFQLQYGGPMAVTISRTDSFKVWQGSRNNGIALLFLGWAYVLNASLAERQNTTLRRRDFHHEAATSTVSSPVQLDMSYATPKELAWWRLITTGGTTFFADGHPAFLPWSVAFNDLGLDIIDQFDELSEYSLSSHEFPSAKEAATYMSRFSSVYSLGNQGTAALAAVICSRVVWWMHPKSEAMTLPKPQLPSPRLDRVGGPRSSRPPEFEHLSFYMMLGLSTDTLITLLERVLWEPAVPCNHAGQWIWPIRKIIIPMLEAGDYELLAKMFAFSSTKAAPLWLGSLICGEYQNLRRCLTYEHWAIRATLDDAAWTGVASYHMALQSPGPYLRHNLVSRSDVWRLRYDLRDSYDQYEDDFTRPPLGPWRPFGCMRRKDVETELQDHLHCSHVWTYSHWTWLHNSNTDGGFLPTGGASHPVAKSKLEEPTELLIEYAAQYQHREDVKGIGRRSRNSTELAFKWCGNQVEEGFGGPVVPRPYVSQDPITSRDSERTSIDRERILRWRMSTSGVWGSESDSDSVVD</sequence>
<comment type="caution">
    <text evidence="2">The sequence shown here is derived from an EMBL/GenBank/DDBJ whole genome shotgun (WGS) entry which is preliminary data.</text>
</comment>
<protein>
    <submittedName>
        <fullName evidence="2">Uncharacterized protein</fullName>
    </submittedName>
</protein>
<accession>A0A2S4L2R0</accession>
<evidence type="ECO:0000256" key="1">
    <source>
        <dbReference type="SAM" id="MobiDB-lite"/>
    </source>
</evidence>
<name>A0A2S4L2R0_9HYPO</name>
<evidence type="ECO:0000313" key="2">
    <source>
        <dbReference type="EMBL" id="POR36720.1"/>
    </source>
</evidence>
<dbReference type="AlphaFoldDB" id="A0A2S4L2R0"/>
<dbReference type="EMBL" id="PKSG01000307">
    <property type="protein sequence ID" value="POR36720.1"/>
    <property type="molecule type" value="Genomic_DNA"/>
</dbReference>
<feature type="compositionally biased region" description="Polar residues" evidence="1">
    <location>
        <begin position="62"/>
        <end position="74"/>
    </location>
</feature>
<feature type="region of interest" description="Disordered" evidence="1">
    <location>
        <begin position="674"/>
        <end position="694"/>
    </location>
</feature>
<feature type="region of interest" description="Disordered" evidence="1">
    <location>
        <begin position="21"/>
        <end position="46"/>
    </location>
</feature>
<keyword evidence="3" id="KW-1185">Reference proteome</keyword>
<reference evidence="2 3" key="1">
    <citation type="submission" date="2018-01" db="EMBL/GenBank/DDBJ databases">
        <title>Harnessing the power of phylogenomics to disentangle the directionality and signatures of interkingdom host jumping in the parasitic fungal genus Tolypocladium.</title>
        <authorList>
            <person name="Quandt C.A."/>
            <person name="Patterson W."/>
            <person name="Spatafora J.W."/>
        </authorList>
    </citation>
    <scope>NUCLEOTIDE SEQUENCE [LARGE SCALE GENOMIC DNA]</scope>
    <source>
        <strain evidence="2 3">NRBC 100945</strain>
    </source>
</reference>